<comment type="caution">
    <text evidence="2">The sequence shown here is derived from an EMBL/GenBank/DDBJ whole genome shotgun (WGS) entry which is preliminary data.</text>
</comment>
<dbReference type="InterPro" id="IPR032710">
    <property type="entry name" value="NTF2-like_dom_sf"/>
</dbReference>
<accession>A0AAW1P9R6</accession>
<reference evidence="2 3" key="1">
    <citation type="journal article" date="2024" name="Nat. Commun.">
        <title>Phylogenomics reveals the evolutionary origins of lichenization in chlorophyte algae.</title>
        <authorList>
            <person name="Puginier C."/>
            <person name="Libourel C."/>
            <person name="Otte J."/>
            <person name="Skaloud P."/>
            <person name="Haon M."/>
            <person name="Grisel S."/>
            <person name="Petersen M."/>
            <person name="Berrin J.G."/>
            <person name="Delaux P.M."/>
            <person name="Dal Grande F."/>
            <person name="Keller J."/>
        </authorList>
    </citation>
    <scope>NUCLEOTIDE SEQUENCE [LARGE SCALE GENOMIC DNA]</scope>
    <source>
        <strain evidence="2 3">SAG 2043</strain>
    </source>
</reference>
<proteinExistence type="predicted"/>
<dbReference type="InterPro" id="IPR037401">
    <property type="entry name" value="SnoaL-like"/>
</dbReference>
<name>A0AAW1P9R6_9CHLO</name>
<sequence>MADVVRQAYDLFHKGNIRGIMELCTDDVEFVQIGKEAGIPFAGQQVGKDNIPKYFFKALAQRFKTEDIKLSACVESMDSTRVTATGTWTAVPRDKKEHPVETARTVVPFCHVYNMEGHKIRRVQSFIDTCKVARAMRLAKAHRPEE</sequence>
<dbReference type="SUPFAM" id="SSF54427">
    <property type="entry name" value="NTF2-like"/>
    <property type="match status" value="1"/>
</dbReference>
<dbReference type="EMBL" id="JALJOR010000016">
    <property type="protein sequence ID" value="KAK9805201.1"/>
    <property type="molecule type" value="Genomic_DNA"/>
</dbReference>
<evidence type="ECO:0000259" key="1">
    <source>
        <dbReference type="Pfam" id="PF12680"/>
    </source>
</evidence>
<evidence type="ECO:0000313" key="3">
    <source>
        <dbReference type="Proteomes" id="UP001489004"/>
    </source>
</evidence>
<gene>
    <name evidence="2" type="ORF">WJX72_005842</name>
</gene>
<dbReference type="Gene3D" id="3.10.450.50">
    <property type="match status" value="1"/>
</dbReference>
<feature type="domain" description="SnoaL-like" evidence="1">
    <location>
        <begin position="5"/>
        <end position="122"/>
    </location>
</feature>
<dbReference type="Pfam" id="PF12680">
    <property type="entry name" value="SnoaL_2"/>
    <property type="match status" value="1"/>
</dbReference>
<protein>
    <recommendedName>
        <fullName evidence="1">SnoaL-like domain-containing protein</fullName>
    </recommendedName>
</protein>
<dbReference type="Proteomes" id="UP001489004">
    <property type="component" value="Unassembled WGS sequence"/>
</dbReference>
<keyword evidence="3" id="KW-1185">Reference proteome</keyword>
<evidence type="ECO:0000313" key="2">
    <source>
        <dbReference type="EMBL" id="KAK9805201.1"/>
    </source>
</evidence>
<organism evidence="2 3">
    <name type="scientific">[Myrmecia] bisecta</name>
    <dbReference type="NCBI Taxonomy" id="41462"/>
    <lineage>
        <taxon>Eukaryota</taxon>
        <taxon>Viridiplantae</taxon>
        <taxon>Chlorophyta</taxon>
        <taxon>core chlorophytes</taxon>
        <taxon>Trebouxiophyceae</taxon>
        <taxon>Trebouxiales</taxon>
        <taxon>Trebouxiaceae</taxon>
        <taxon>Myrmecia</taxon>
    </lineage>
</organism>
<dbReference type="AlphaFoldDB" id="A0AAW1P9R6"/>